<dbReference type="CDD" id="cd17478">
    <property type="entry name" value="MFS_FsR"/>
    <property type="match status" value="1"/>
</dbReference>
<proteinExistence type="predicted"/>
<evidence type="ECO:0000256" key="2">
    <source>
        <dbReference type="ARBA" id="ARBA00022989"/>
    </source>
</evidence>
<organism evidence="6 7">
    <name type="scientific">Yersinia nurmii</name>
    <dbReference type="NCBI Taxonomy" id="685706"/>
    <lineage>
        <taxon>Bacteria</taxon>
        <taxon>Pseudomonadati</taxon>
        <taxon>Pseudomonadota</taxon>
        <taxon>Gammaproteobacteria</taxon>
        <taxon>Enterobacterales</taxon>
        <taxon>Yersiniaceae</taxon>
        <taxon>Yersinia</taxon>
    </lineage>
</organism>
<accession>A0ABM9SIE4</accession>
<name>A0ABM9SIE4_9GAMM</name>
<comment type="caution">
    <text evidence="6">The sequence shown here is derived from an EMBL/GenBank/DDBJ whole genome shotgun (WGS) entry which is preliminary data.</text>
</comment>
<feature type="transmembrane region" description="Helical" evidence="4">
    <location>
        <begin position="102"/>
        <end position="128"/>
    </location>
</feature>
<dbReference type="Gene3D" id="1.20.1250.20">
    <property type="entry name" value="MFS general substrate transporter like domains"/>
    <property type="match status" value="2"/>
</dbReference>
<feature type="transmembrane region" description="Helical" evidence="4">
    <location>
        <begin position="380"/>
        <end position="398"/>
    </location>
</feature>
<protein>
    <submittedName>
        <fullName evidence="6">Membrane efflux protein</fullName>
    </submittedName>
</protein>
<dbReference type="Proteomes" id="UP000040578">
    <property type="component" value="Unassembled WGS sequence"/>
</dbReference>
<keyword evidence="7" id="KW-1185">Reference proteome</keyword>
<dbReference type="PANTHER" id="PTHR43129:SF1">
    <property type="entry name" value="FOSMIDOMYCIN RESISTANCE PROTEIN"/>
    <property type="match status" value="1"/>
</dbReference>
<feature type="transmembrane region" description="Helical" evidence="4">
    <location>
        <begin position="317"/>
        <end position="338"/>
    </location>
</feature>
<evidence type="ECO:0000313" key="7">
    <source>
        <dbReference type="Proteomes" id="UP000040578"/>
    </source>
</evidence>
<evidence type="ECO:0000313" key="6">
    <source>
        <dbReference type="EMBL" id="CNE67520.1"/>
    </source>
</evidence>
<dbReference type="InterPro" id="IPR036259">
    <property type="entry name" value="MFS_trans_sf"/>
</dbReference>
<feature type="transmembrane region" description="Helical" evidence="4">
    <location>
        <begin position="177"/>
        <end position="195"/>
    </location>
</feature>
<evidence type="ECO:0000259" key="5">
    <source>
        <dbReference type="PROSITE" id="PS50850"/>
    </source>
</evidence>
<feature type="domain" description="Major facilitator superfamily (MFS) profile" evidence="5">
    <location>
        <begin position="24"/>
        <end position="404"/>
    </location>
</feature>
<keyword evidence="3 4" id="KW-0472">Membrane</keyword>
<dbReference type="RefSeq" id="WP_049598644.1">
    <property type="nucleotide sequence ID" value="NZ_CPYD01000007.1"/>
</dbReference>
<sequence length="404" mass="43076">MTDRIVPPTSQTKGNVLKRTSFSILGAISVSHLLNDMIQSLILAIYPLLQTEFSLSFTQIGLITLTYQMTASMLQPLIGLYTDKHPQPYSLPIGMGFTLSGILLLAAATTFPVVLLAAALVGTGSSVFHPESSRVARMASGGRHGLAQSLFQVGGNFGSALGPLLAAVFIAPYGKGNVGWFSLAALLAIVVLLQVSKWYQMQNRAVAGKPIIATPVHTLPKKTVIATLAILLVLIFSKYFYLTSISSYYTFYLIHKFGVSVQNAQIHLFVFLFAVAAGTIIGGPLGDRVGRKYVIWGSILGVAPFTLILPYVSLQWIGILTVIIGVILASAFSAILVYAQELIPGKVGMVSGLFFGLAFGMGGLGAAVLGYVADLTSIELVYQICAFLPLLGIFTALLPNIEEK</sequence>
<feature type="transmembrane region" description="Helical" evidence="4">
    <location>
        <begin position="293"/>
        <end position="311"/>
    </location>
</feature>
<keyword evidence="1 4" id="KW-0812">Transmembrane</keyword>
<feature type="transmembrane region" description="Helical" evidence="4">
    <location>
        <begin position="224"/>
        <end position="244"/>
    </location>
</feature>
<dbReference type="EMBL" id="CPYD01000007">
    <property type="protein sequence ID" value="CNE67520.1"/>
    <property type="molecule type" value="Genomic_DNA"/>
</dbReference>
<evidence type="ECO:0000256" key="3">
    <source>
        <dbReference type="ARBA" id="ARBA00023136"/>
    </source>
</evidence>
<reference evidence="6 7" key="1">
    <citation type="submission" date="2015-03" db="EMBL/GenBank/DDBJ databases">
        <authorList>
            <consortium name="Pathogen Informatics"/>
            <person name="Murphy D."/>
        </authorList>
    </citation>
    <scope>NUCLEOTIDE SEQUENCE [LARGE SCALE GENOMIC DNA]</scope>
    <source>
        <strain evidence="7">type strain: CIP110231</strain>
    </source>
</reference>
<gene>
    <name evidence="6" type="primary">fsr</name>
    <name evidence="6" type="ORF">ERS137967_02233</name>
</gene>
<feature type="transmembrane region" description="Helical" evidence="4">
    <location>
        <begin position="149"/>
        <end position="171"/>
    </location>
</feature>
<evidence type="ECO:0000256" key="4">
    <source>
        <dbReference type="SAM" id="Phobius"/>
    </source>
</evidence>
<dbReference type="PROSITE" id="PS50850">
    <property type="entry name" value="MFS"/>
    <property type="match status" value="1"/>
</dbReference>
<dbReference type="SUPFAM" id="SSF103473">
    <property type="entry name" value="MFS general substrate transporter"/>
    <property type="match status" value="1"/>
</dbReference>
<dbReference type="InterPro" id="IPR011701">
    <property type="entry name" value="MFS"/>
</dbReference>
<keyword evidence="2 4" id="KW-1133">Transmembrane helix</keyword>
<dbReference type="Pfam" id="PF07690">
    <property type="entry name" value="MFS_1"/>
    <property type="match status" value="1"/>
</dbReference>
<dbReference type="InterPro" id="IPR020846">
    <property type="entry name" value="MFS_dom"/>
</dbReference>
<feature type="transmembrane region" description="Helical" evidence="4">
    <location>
        <begin position="350"/>
        <end position="374"/>
    </location>
</feature>
<dbReference type="PANTHER" id="PTHR43129">
    <property type="entry name" value="FOSMIDOMYCIN RESISTANCE PROTEIN"/>
    <property type="match status" value="1"/>
</dbReference>
<feature type="transmembrane region" description="Helical" evidence="4">
    <location>
        <begin position="22"/>
        <end position="48"/>
    </location>
</feature>
<evidence type="ECO:0000256" key="1">
    <source>
        <dbReference type="ARBA" id="ARBA00022692"/>
    </source>
</evidence>
<feature type="transmembrane region" description="Helical" evidence="4">
    <location>
        <begin position="264"/>
        <end position="286"/>
    </location>
</feature>